<dbReference type="STRING" id="1163406.A0A0L0MW64"/>
<dbReference type="AlphaFoldDB" id="A0A0L0MW64"/>
<sequence>RLDTSRTQLRPLRRNLRAFTNFTRELRFCGAYKPRNLSLIFIPRVLNIKNLGGRQLPDPGFFDTRKDWVSTEATDIFSLGSVFYTIMTGHWPHWVAGEERQAYMQRVDDLFLNGEFPSIDRLQGGIVIQGCWMDRYDKASCIVEDYRNLDCDGLA</sequence>
<keyword evidence="2" id="KW-1185">Reference proteome</keyword>
<dbReference type="Proteomes" id="UP000036947">
    <property type="component" value="Unassembled WGS sequence"/>
</dbReference>
<dbReference type="OrthoDB" id="4918057at2759"/>
<reference evidence="1 2" key="1">
    <citation type="journal article" date="2015" name="BMC Genomics">
        <title>The genome of the truffle-parasite Tolypocladium ophioglossoides and the evolution of antifungal peptaibiotics.</title>
        <authorList>
            <person name="Quandt C.A."/>
            <person name="Bushley K.E."/>
            <person name="Spatafora J.W."/>
        </authorList>
    </citation>
    <scope>NUCLEOTIDE SEQUENCE [LARGE SCALE GENOMIC DNA]</scope>
    <source>
        <strain evidence="1 2">CBS 100239</strain>
    </source>
</reference>
<accession>A0A0L0MW64</accession>
<protein>
    <recommendedName>
        <fullName evidence="3">Protein kinase domain-containing protein</fullName>
    </recommendedName>
</protein>
<feature type="non-terminal residue" evidence="1">
    <location>
        <position position="1"/>
    </location>
</feature>
<dbReference type="SUPFAM" id="SSF56112">
    <property type="entry name" value="Protein kinase-like (PK-like)"/>
    <property type="match status" value="1"/>
</dbReference>
<evidence type="ECO:0000313" key="2">
    <source>
        <dbReference type="Proteomes" id="UP000036947"/>
    </source>
</evidence>
<name>A0A0L0MW64_TOLOC</name>
<comment type="caution">
    <text evidence="1">The sequence shown here is derived from an EMBL/GenBank/DDBJ whole genome shotgun (WGS) entry which is preliminary data.</text>
</comment>
<evidence type="ECO:0000313" key="1">
    <source>
        <dbReference type="EMBL" id="KND86168.1"/>
    </source>
</evidence>
<proteinExistence type="predicted"/>
<dbReference type="Gene3D" id="1.10.510.10">
    <property type="entry name" value="Transferase(Phosphotransferase) domain 1"/>
    <property type="match status" value="1"/>
</dbReference>
<organism evidence="1 2">
    <name type="scientific">Tolypocladium ophioglossoides (strain CBS 100239)</name>
    <name type="common">Snaketongue truffleclub</name>
    <name type="synonym">Elaphocordyceps ophioglossoides</name>
    <dbReference type="NCBI Taxonomy" id="1163406"/>
    <lineage>
        <taxon>Eukaryota</taxon>
        <taxon>Fungi</taxon>
        <taxon>Dikarya</taxon>
        <taxon>Ascomycota</taxon>
        <taxon>Pezizomycotina</taxon>
        <taxon>Sordariomycetes</taxon>
        <taxon>Hypocreomycetidae</taxon>
        <taxon>Hypocreales</taxon>
        <taxon>Ophiocordycipitaceae</taxon>
        <taxon>Tolypocladium</taxon>
    </lineage>
</organism>
<dbReference type="InterPro" id="IPR011009">
    <property type="entry name" value="Kinase-like_dom_sf"/>
</dbReference>
<gene>
    <name evidence="1" type="ORF">TOPH_09205</name>
</gene>
<evidence type="ECO:0008006" key="3">
    <source>
        <dbReference type="Google" id="ProtNLM"/>
    </source>
</evidence>
<dbReference type="EMBL" id="LFRF01000074">
    <property type="protein sequence ID" value="KND86168.1"/>
    <property type="molecule type" value="Genomic_DNA"/>
</dbReference>